<keyword evidence="3" id="KW-1185">Reference proteome</keyword>
<sequence>MVEAWLSAFENVAYAFRNLHEMSTPNLFGTIDTSSPFRQVSEAEHFGFAAAGERLALPAPNYDFNKVYDKLFGSGPDAPGHQIIRDVRLKTAPGPIRPGADCRGAGPYGPLGEAAILHAASKHCFAASVLPEHYEWLHAVVRNSVPRLAVALLQLDTKLSAVEAERMLVDGALYGRLFHPLEHHPHGFAPVTSGLPFGPPTQMAVTRSDTDTAQGGPPTNRAGDSPNADGPSEPTHAATAAAATAAAAAAAAAAAELALTRAYTQIEHLQTHLTTQLAELDKRDALIAQLVDFAQGLRGTLVAEREHGRSMVVRLHAEEEARLAVVEQALAALTERGAGAGGMPTPMPMPMPMLQGLGQRLGRLSGMPSLASAGLAAASLSERRVRPRLDASAGPGAAGPSSRRGTLQGHSRYTSPRPTEVQPGVMTPYAPSGWGYSPSSPQYPANPASNKYSPTSPQYSATSPHYSSTSPQYSPSSPPYPSRGS</sequence>
<feature type="compositionally biased region" description="Polar residues" evidence="1">
    <location>
        <begin position="203"/>
        <end position="213"/>
    </location>
</feature>
<feature type="region of interest" description="Disordered" evidence="1">
    <location>
        <begin position="389"/>
        <end position="485"/>
    </location>
</feature>
<evidence type="ECO:0000313" key="3">
    <source>
        <dbReference type="Proteomes" id="UP001176521"/>
    </source>
</evidence>
<protein>
    <submittedName>
        <fullName evidence="2">Uncharacterized protein</fullName>
    </submittedName>
</protein>
<gene>
    <name evidence="2" type="ORF">OC842_005590</name>
</gene>
<proteinExistence type="predicted"/>
<name>A0AAN6G7J8_9BASI</name>
<comment type="caution">
    <text evidence="2">The sequence shown here is derived from an EMBL/GenBank/DDBJ whole genome shotgun (WGS) entry which is preliminary data.</text>
</comment>
<accession>A0AAN6G7J8</accession>
<organism evidence="2 3">
    <name type="scientific">Tilletia horrida</name>
    <dbReference type="NCBI Taxonomy" id="155126"/>
    <lineage>
        <taxon>Eukaryota</taxon>
        <taxon>Fungi</taxon>
        <taxon>Dikarya</taxon>
        <taxon>Basidiomycota</taxon>
        <taxon>Ustilaginomycotina</taxon>
        <taxon>Exobasidiomycetes</taxon>
        <taxon>Tilletiales</taxon>
        <taxon>Tilletiaceae</taxon>
        <taxon>Tilletia</taxon>
    </lineage>
</organism>
<feature type="compositionally biased region" description="Polar residues" evidence="1">
    <location>
        <begin position="408"/>
        <end position="417"/>
    </location>
</feature>
<dbReference type="EMBL" id="JAPDMQ010000411">
    <property type="protein sequence ID" value="KAK0525182.1"/>
    <property type="molecule type" value="Genomic_DNA"/>
</dbReference>
<evidence type="ECO:0000313" key="2">
    <source>
        <dbReference type="EMBL" id="KAK0525182.1"/>
    </source>
</evidence>
<dbReference type="AlphaFoldDB" id="A0AAN6G7J8"/>
<dbReference type="Proteomes" id="UP001176521">
    <property type="component" value="Unassembled WGS sequence"/>
</dbReference>
<feature type="compositionally biased region" description="Low complexity" evidence="1">
    <location>
        <begin position="391"/>
        <end position="405"/>
    </location>
</feature>
<feature type="region of interest" description="Disordered" evidence="1">
    <location>
        <begin position="194"/>
        <end position="241"/>
    </location>
</feature>
<evidence type="ECO:0000256" key="1">
    <source>
        <dbReference type="SAM" id="MobiDB-lite"/>
    </source>
</evidence>
<feature type="compositionally biased region" description="Polar residues" evidence="1">
    <location>
        <begin position="437"/>
        <end position="462"/>
    </location>
</feature>
<feature type="compositionally biased region" description="Low complexity" evidence="1">
    <location>
        <begin position="463"/>
        <end position="475"/>
    </location>
</feature>
<feature type="compositionally biased region" description="Pro residues" evidence="1">
    <location>
        <begin position="476"/>
        <end position="485"/>
    </location>
</feature>
<reference evidence="2" key="1">
    <citation type="journal article" date="2023" name="PhytoFront">
        <title>Draft Genome Resources of Seven Strains of Tilletia horrida, Causal Agent of Kernel Smut of Rice.</title>
        <authorList>
            <person name="Khanal S."/>
            <person name="Antony Babu S."/>
            <person name="Zhou X.G."/>
        </authorList>
    </citation>
    <scope>NUCLEOTIDE SEQUENCE</scope>
    <source>
        <strain evidence="2">TX3</strain>
    </source>
</reference>